<organism evidence="1 2">
    <name type="scientific">Geodia barretti</name>
    <name type="common">Barrett's horny sponge</name>
    <dbReference type="NCBI Taxonomy" id="519541"/>
    <lineage>
        <taxon>Eukaryota</taxon>
        <taxon>Metazoa</taxon>
        <taxon>Porifera</taxon>
        <taxon>Demospongiae</taxon>
        <taxon>Heteroscleromorpha</taxon>
        <taxon>Tetractinellida</taxon>
        <taxon>Astrophorina</taxon>
        <taxon>Geodiidae</taxon>
        <taxon>Geodia</taxon>
    </lineage>
</organism>
<keyword evidence="2" id="KW-1185">Reference proteome</keyword>
<protein>
    <submittedName>
        <fullName evidence="1">Uncharacterized protein</fullName>
    </submittedName>
</protein>
<dbReference type="EMBL" id="CASHTH010000285">
    <property type="protein sequence ID" value="CAI7996900.1"/>
    <property type="molecule type" value="Genomic_DNA"/>
</dbReference>
<feature type="non-terminal residue" evidence="1">
    <location>
        <position position="473"/>
    </location>
</feature>
<comment type="caution">
    <text evidence="1">The sequence shown here is derived from an EMBL/GenBank/DDBJ whole genome shotgun (WGS) entry which is preliminary data.</text>
</comment>
<name>A0AA35QY57_GEOBA</name>
<dbReference type="GO" id="GO:0030544">
    <property type="term" value="F:Hsp70 protein binding"/>
    <property type="evidence" value="ECO:0007669"/>
    <property type="project" value="TreeGrafter"/>
</dbReference>
<dbReference type="PANTHER" id="PTHR15600:SF42">
    <property type="entry name" value="SACSIN"/>
    <property type="match status" value="1"/>
</dbReference>
<dbReference type="PANTHER" id="PTHR15600">
    <property type="entry name" value="SACSIN"/>
    <property type="match status" value="1"/>
</dbReference>
<dbReference type="Proteomes" id="UP001174909">
    <property type="component" value="Unassembled WGS sequence"/>
</dbReference>
<accession>A0AA35QY57</accession>
<dbReference type="AlphaFoldDB" id="A0AA35QY57"/>
<evidence type="ECO:0000313" key="2">
    <source>
        <dbReference type="Proteomes" id="UP001174909"/>
    </source>
</evidence>
<gene>
    <name evidence="1" type="ORF">GBAR_LOCUS1987</name>
</gene>
<dbReference type="InterPro" id="IPR052972">
    <property type="entry name" value="Sacsin_chaperone_reg"/>
</dbReference>
<proteinExistence type="predicted"/>
<sequence>MKITTTQYWVREHFEHVGCSIPSVSPPVSYEYYSEFHEKVLLVHQSFPCPVQGTAFGSIDNFKAFLKFILNAIPQQKTLEEPPSPSDTAADVQPVHYPPLLVTAEEFLRYCNQEEDTVIKSSFSALFPECLQYFLHPDISDLQVPNSFLMNSSKENEELCLNVIDECLNSLLPNDLVNVPHTLCSKPIDLVPLWECLSEDAFFNKFLGNIVKKWAILVSKNGRLYSHFLEEKASLPIIPITPKWQDENKVDLKTCSRVSTVCAHLHLPFLDIETVPPLAVESICPTLFNAAFMLRIIYNLHCESDITQLITADKVNTLLSYFRNIHLRKDAESLNLLKKLPLFQTHLGQFTSLSGKTVYQWPNEMCTVGQDLWLGENDNTVFLDPSGALSKLKLYDEFQVDNIYPIQIYCEFVFKKFGCMNCDVRYKHLQHIRENLFEDAKTHSNLKNSVKRCPSQTFIDDLRDLPCIGNDNP</sequence>
<evidence type="ECO:0000313" key="1">
    <source>
        <dbReference type="EMBL" id="CAI7996900.1"/>
    </source>
</evidence>
<reference evidence="1" key="1">
    <citation type="submission" date="2023-03" db="EMBL/GenBank/DDBJ databases">
        <authorList>
            <person name="Steffen K."/>
            <person name="Cardenas P."/>
        </authorList>
    </citation>
    <scope>NUCLEOTIDE SEQUENCE</scope>
</reference>